<accession>A0A9P6XPR6</accession>
<dbReference type="EMBL" id="JAANIU010013712">
    <property type="protein sequence ID" value="KAG1529901.1"/>
    <property type="molecule type" value="Genomic_DNA"/>
</dbReference>
<name>A0A9P6XPR6_9FUNG</name>
<gene>
    <name evidence="1" type="ORF">G6F50_017682</name>
</gene>
<reference evidence="1 2" key="1">
    <citation type="journal article" date="2020" name="Microb. Genom.">
        <title>Genetic diversity of clinical and environmental Mucorales isolates obtained from an investigation of mucormycosis cases among solid organ transplant recipients.</title>
        <authorList>
            <person name="Nguyen M.H."/>
            <person name="Kaul D."/>
            <person name="Muto C."/>
            <person name="Cheng S.J."/>
            <person name="Richter R.A."/>
            <person name="Bruno V.M."/>
            <person name="Liu G."/>
            <person name="Beyhan S."/>
            <person name="Sundermann A.J."/>
            <person name="Mounaud S."/>
            <person name="Pasculle A.W."/>
            <person name="Nierman W.C."/>
            <person name="Driscoll E."/>
            <person name="Cumbie R."/>
            <person name="Clancy C.J."/>
            <person name="Dupont C.L."/>
        </authorList>
    </citation>
    <scope>NUCLEOTIDE SEQUENCE [LARGE SCALE GENOMIC DNA]</scope>
    <source>
        <strain evidence="1 2">GL24</strain>
    </source>
</reference>
<sequence>MFWSSSWMPDVRRSVTTTAVVAAAPPTISGAQAVSERAAVDSAAASIRGRTAVLTSEIIRCLQAEERRCRRTVRAAAEYGLPGSAPCDRWEHIDGRPSA</sequence>
<proteinExistence type="predicted"/>
<comment type="caution">
    <text evidence="1">The sequence shown here is derived from an EMBL/GenBank/DDBJ whole genome shotgun (WGS) entry which is preliminary data.</text>
</comment>
<dbReference type="Proteomes" id="UP000740926">
    <property type="component" value="Unassembled WGS sequence"/>
</dbReference>
<dbReference type="AlphaFoldDB" id="A0A9P6XPR6"/>
<organism evidence="1 2">
    <name type="scientific">Rhizopus delemar</name>
    <dbReference type="NCBI Taxonomy" id="936053"/>
    <lineage>
        <taxon>Eukaryota</taxon>
        <taxon>Fungi</taxon>
        <taxon>Fungi incertae sedis</taxon>
        <taxon>Mucoromycota</taxon>
        <taxon>Mucoromycotina</taxon>
        <taxon>Mucoromycetes</taxon>
        <taxon>Mucorales</taxon>
        <taxon>Mucorineae</taxon>
        <taxon>Rhizopodaceae</taxon>
        <taxon>Rhizopus</taxon>
    </lineage>
</organism>
<evidence type="ECO:0000313" key="2">
    <source>
        <dbReference type="Proteomes" id="UP000740926"/>
    </source>
</evidence>
<protein>
    <submittedName>
        <fullName evidence="1">Uncharacterized protein</fullName>
    </submittedName>
</protein>
<evidence type="ECO:0000313" key="1">
    <source>
        <dbReference type="EMBL" id="KAG1529901.1"/>
    </source>
</evidence>
<keyword evidence="2" id="KW-1185">Reference proteome</keyword>